<gene>
    <name evidence="2" type="ORF">IV203_011274</name>
    <name evidence="3" type="ORF">IV203_032078</name>
</gene>
<sequence>MKDAVIGANGDSGSHIVTSLVERGHQVLAVCPKKPLRGADAVVSALGSGTLRMAAQPTTLYSQGTRTIRQDMRQLGIQRLIVLSSGGVEYDPNYKWIFLVCLRRYLINTYSDVALMDGALEEVTDLGMDVGATAIYL</sequence>
<dbReference type="Proteomes" id="UP000693970">
    <property type="component" value="Unassembled WGS sequence"/>
</dbReference>
<evidence type="ECO:0000313" key="3">
    <source>
        <dbReference type="EMBL" id="KAG7369335.1"/>
    </source>
</evidence>
<name>A0A9K3LVK4_9STRA</name>
<dbReference type="AlphaFoldDB" id="A0A9K3LVK4"/>
<comment type="caution">
    <text evidence="3">The sequence shown here is derived from an EMBL/GenBank/DDBJ whole genome shotgun (WGS) entry which is preliminary data.</text>
</comment>
<dbReference type="OrthoDB" id="2735536at2759"/>
<protein>
    <submittedName>
        <fullName evidence="3">NmrA family protein</fullName>
    </submittedName>
</protein>
<keyword evidence="4" id="KW-1185">Reference proteome</keyword>
<dbReference type="PANTHER" id="PTHR15020">
    <property type="entry name" value="FLAVIN REDUCTASE-RELATED"/>
    <property type="match status" value="1"/>
</dbReference>
<dbReference type="EMBL" id="JAGRRH010000006">
    <property type="protein sequence ID" value="KAG7369335.1"/>
    <property type="molecule type" value="Genomic_DNA"/>
</dbReference>
<evidence type="ECO:0000313" key="4">
    <source>
        <dbReference type="Proteomes" id="UP000693970"/>
    </source>
</evidence>
<dbReference type="PANTHER" id="PTHR15020:SF50">
    <property type="entry name" value="UPF0659 PROTEIN YMR090W"/>
    <property type="match status" value="1"/>
</dbReference>
<evidence type="ECO:0000259" key="1">
    <source>
        <dbReference type="Pfam" id="PF13460"/>
    </source>
</evidence>
<dbReference type="EMBL" id="JAGRRH010000069">
    <property type="protein sequence ID" value="KAG7337945.1"/>
    <property type="molecule type" value="Genomic_DNA"/>
</dbReference>
<reference evidence="3" key="1">
    <citation type="journal article" date="2021" name="Sci. Rep.">
        <title>Diploid genomic architecture of Nitzschia inconspicua, an elite biomass production diatom.</title>
        <authorList>
            <person name="Oliver A."/>
            <person name="Podell S."/>
            <person name="Pinowska A."/>
            <person name="Traller J.C."/>
            <person name="Smith S.R."/>
            <person name="McClure R."/>
            <person name="Beliaev A."/>
            <person name="Bohutskyi P."/>
            <person name="Hill E.A."/>
            <person name="Rabines A."/>
            <person name="Zheng H."/>
            <person name="Allen L.Z."/>
            <person name="Kuo A."/>
            <person name="Grigoriev I.V."/>
            <person name="Allen A.E."/>
            <person name="Hazlebeck D."/>
            <person name="Allen E.E."/>
        </authorList>
    </citation>
    <scope>NUCLEOTIDE SEQUENCE</scope>
    <source>
        <strain evidence="3">Hildebrandi</strain>
    </source>
</reference>
<accession>A0A9K3LVK4</accession>
<dbReference type="InterPro" id="IPR016040">
    <property type="entry name" value="NAD(P)-bd_dom"/>
</dbReference>
<dbReference type="Pfam" id="PF13460">
    <property type="entry name" value="NAD_binding_10"/>
    <property type="match status" value="1"/>
</dbReference>
<organism evidence="3 4">
    <name type="scientific">Nitzschia inconspicua</name>
    <dbReference type="NCBI Taxonomy" id="303405"/>
    <lineage>
        <taxon>Eukaryota</taxon>
        <taxon>Sar</taxon>
        <taxon>Stramenopiles</taxon>
        <taxon>Ochrophyta</taxon>
        <taxon>Bacillariophyta</taxon>
        <taxon>Bacillariophyceae</taxon>
        <taxon>Bacillariophycidae</taxon>
        <taxon>Bacillariales</taxon>
        <taxon>Bacillariaceae</taxon>
        <taxon>Nitzschia</taxon>
    </lineage>
</organism>
<feature type="domain" description="NAD(P)-binding" evidence="1">
    <location>
        <begin position="36"/>
        <end position="96"/>
    </location>
</feature>
<proteinExistence type="predicted"/>
<evidence type="ECO:0000313" key="2">
    <source>
        <dbReference type="EMBL" id="KAG7337945.1"/>
    </source>
</evidence>
<reference evidence="3" key="2">
    <citation type="submission" date="2021-04" db="EMBL/GenBank/DDBJ databases">
        <authorList>
            <person name="Podell S."/>
        </authorList>
    </citation>
    <scope>NUCLEOTIDE SEQUENCE</scope>
    <source>
        <strain evidence="3">Hildebrandi</strain>
    </source>
</reference>